<feature type="region of interest" description="Disordered" evidence="1">
    <location>
        <begin position="1099"/>
        <end position="1118"/>
    </location>
</feature>
<evidence type="ECO:0000313" key="3">
    <source>
        <dbReference type="Proteomes" id="UP000054821"/>
    </source>
</evidence>
<organism evidence="2 3">
    <name type="scientific">Trichoderma gamsii</name>
    <dbReference type="NCBI Taxonomy" id="398673"/>
    <lineage>
        <taxon>Eukaryota</taxon>
        <taxon>Fungi</taxon>
        <taxon>Dikarya</taxon>
        <taxon>Ascomycota</taxon>
        <taxon>Pezizomycotina</taxon>
        <taxon>Sordariomycetes</taxon>
        <taxon>Hypocreomycetidae</taxon>
        <taxon>Hypocreales</taxon>
        <taxon>Hypocreaceae</taxon>
        <taxon>Trichoderma</taxon>
    </lineage>
</organism>
<name>A0A2P5A3A7_9HYPO</name>
<comment type="caution">
    <text evidence="2">The sequence shown here is derived from an EMBL/GenBank/DDBJ whole genome shotgun (WGS) entry which is preliminary data.</text>
</comment>
<dbReference type="RefSeq" id="XP_024406775.1">
    <property type="nucleotide sequence ID" value="XM_024548560.1"/>
</dbReference>
<protein>
    <submittedName>
        <fullName evidence="2">Uncharacterized protein</fullName>
    </submittedName>
</protein>
<evidence type="ECO:0000313" key="2">
    <source>
        <dbReference type="EMBL" id="PON31027.1"/>
    </source>
</evidence>
<feature type="compositionally biased region" description="Polar residues" evidence="1">
    <location>
        <begin position="295"/>
        <end position="304"/>
    </location>
</feature>
<feature type="compositionally biased region" description="Basic and acidic residues" evidence="1">
    <location>
        <begin position="1099"/>
        <end position="1108"/>
    </location>
</feature>
<accession>A0A2P5A3A7</accession>
<feature type="region of interest" description="Disordered" evidence="1">
    <location>
        <begin position="1263"/>
        <end position="1286"/>
    </location>
</feature>
<proteinExistence type="predicted"/>
<dbReference type="GeneID" id="29986274"/>
<dbReference type="Proteomes" id="UP000054821">
    <property type="component" value="Unassembled WGS sequence"/>
</dbReference>
<dbReference type="STRING" id="398673.A0A2P5A3A7"/>
<feature type="region of interest" description="Disordered" evidence="1">
    <location>
        <begin position="270"/>
        <end position="311"/>
    </location>
</feature>
<gene>
    <name evidence="2" type="ORF">TGAM01_v200447</name>
</gene>
<keyword evidence="3" id="KW-1185">Reference proteome</keyword>
<reference evidence="2 3" key="1">
    <citation type="journal article" date="2016" name="Genome Announc.">
        <title>Draft Whole-Genome Sequence of Trichoderma gamsii T6085, a Promising Biocontrol Agent of Fusarium Head Blight on Wheat.</title>
        <authorList>
            <person name="Baroncelli R."/>
            <person name="Zapparata A."/>
            <person name="Piaggeschi G."/>
            <person name="Sarrocco S."/>
            <person name="Vannacci G."/>
        </authorList>
    </citation>
    <scope>NUCLEOTIDE SEQUENCE [LARGE SCALE GENOMIC DNA]</scope>
    <source>
        <strain evidence="2 3">T6085</strain>
    </source>
</reference>
<evidence type="ECO:0000256" key="1">
    <source>
        <dbReference type="SAM" id="MobiDB-lite"/>
    </source>
</evidence>
<sequence length="1363" mass="156471">MSVAVCSAVTEVEEVENSPPNAKPRLRGRRLVEDDTAGKLELELLERVEDVLPQELGSSTGPGDLLQRLNLLTRDRVLDDFLQKNHRCRQLFSELLCCRYSYLKEQKNSEDTNGDGDQEISLAASFSEDFQPIDSNGDIESTVTMKKGRRLQPVSTYLTSKDAILECVDAYDGFDPIYSDSPGAFSIMDPISLHELELVEKMYSHMDKLLSKESVDEVVQDVPNMAPQLKEALTEVFAKLSDYSAKFQQEFQKNIFSQLPAKSGIELEMTIKWHDPEESADRDRGGDEGMDFESEPSQNLNQRPGTPITPADFKLQPYKDWHIEGPKVQLARAKNFLADCDVDRTADWKHKVAELTEYLAYLGSTAQGDEDLFHDLEEVHDMLQAHAIFENYHYGEQQLIVDFPTNIWPTQSKRLPPLPGPEVTLRPGRRDLTAPRRLLHVDVASAYDQQYELPVEVLRRDYLEPYWKDSERFWAAGPSADANEPTNLAACENEAYEECMNGKMAQTVRFLEDKGGFCLPKSHDSALKVNRSILEAFARFHGGQRAAVQQCLNIFDHDENRKMCSSLRVLALPEPVDEKKKKKSDAGIFFTTKKLAHPPEKESRDPWAYTRSYQQFKKEELRWAQRVKGNSVAKSTGNNEVSISLPKNWKGPVLSSPMSSSMRKTYEHLRRCQKIQQGLKRAANRAPRDFISGLIEAVEAGLAGKQSAAKEMNLRFGEHEYESTNKRTLANIRPTEAAWLEYICQPSRNRPYMLDESLGRLGEILLSRVARMMNDISPVSLFWDMKPKTMCALLKELNVGCRGPVKRYKFTEKDVKLLAPKLHDLKVLRLYTNVLNGEWMFGRPDTEFHPEDLVRWPDYEPRQQQQSQSLDDSFSDQVSVIPGTSEDFYEYPRGMPRREDVISLRDFIRNPIRSAEWHWRTTNFFHCLGYRLGQTLKTLKRVHEESHEKVRDTDKEEYNDSVLRTAISRWEDDAERLPNDPLNCPAGENSPWRMTMTYQDVVKTADPDTYEQHQSAWAEAGRSAWKEASEIVRKNLLREAYENKTMLWPLPLPYNSYATNYQVADPTSWRERLARYWKGKESTAAYQARVDALDAHIQKEEEKSEKEGGATAAQKQTLKTTRREPIWTFGHPSRKKTVHLFWDINNWPVHLQSERRRQIIASRGPKKEKHGDGAANNDEAIAAFAEKMDMEEDEIPFYRKAAQRRKFVPGMRGFLMGDTPLQKNKIENRMKMKLAPTGSRKRTWKDVLKSVVLGSPKKRKLEAISDDLPPLPADQIPQSRPSKRRRTQTLLQKMGKDEDRDLFAVARGEKGVRETPSTVPTYARAVPLEMGEVTYYIPDRRVQGDDAMDVDEPQIEIGLPMKR</sequence>
<feature type="compositionally biased region" description="Basic and acidic residues" evidence="1">
    <location>
        <begin position="270"/>
        <end position="287"/>
    </location>
</feature>
<dbReference type="EMBL" id="JPDN02000001">
    <property type="protein sequence ID" value="PON31027.1"/>
    <property type="molecule type" value="Genomic_DNA"/>
</dbReference>